<dbReference type="InterPro" id="IPR006186">
    <property type="entry name" value="Ser/Thr-sp_prot-phosphatase"/>
</dbReference>
<dbReference type="Gene3D" id="3.60.21.10">
    <property type="match status" value="1"/>
</dbReference>
<dbReference type="InterPro" id="IPR050126">
    <property type="entry name" value="Ap4A_hydrolase"/>
</dbReference>
<dbReference type="PROSITE" id="PS00125">
    <property type="entry name" value="SER_THR_PHOSPHATASE"/>
    <property type="match status" value="1"/>
</dbReference>
<dbReference type="EMBL" id="JAHXZN010000002">
    <property type="protein sequence ID" value="MBW6530889.1"/>
    <property type="molecule type" value="Genomic_DNA"/>
</dbReference>
<keyword evidence="3" id="KW-1185">Reference proteome</keyword>
<sequence>MTGGDHANGPERIYAIGDLHGRFDLFRALMRTIERDHAARTPAVTRIVLLGDIVDRGPDSARLVRGCLRLSQLNPRFTVLRGNHEEMMVHALRGDLWAYRAWLDFGGRETLLSWGASPALTDDMPGIRELRAAAQLVGRDVIDWMARLPLTLRHEDHLFVHAGVRPGVALERQVPRDLLWIGEEFLDSEDDHGVTVVHGHTIAEDGPEVRDNRIGLDTGAYRTGRLTAMGLERGERWFLQATGAAAPVGAERREADEHRQTVAAW</sequence>
<gene>
    <name evidence="2" type="ORF">KZ820_09090</name>
</gene>
<evidence type="ECO:0000313" key="3">
    <source>
        <dbReference type="Proteomes" id="UP000759103"/>
    </source>
</evidence>
<name>A0ABS7BMQ2_9SPHN</name>
<dbReference type="InterPro" id="IPR029052">
    <property type="entry name" value="Metallo-depent_PP-like"/>
</dbReference>
<accession>A0ABS7BMQ2</accession>
<reference evidence="2 3" key="1">
    <citation type="submission" date="2021-07" db="EMBL/GenBank/DDBJ databases">
        <title>Sphingomonas sp.</title>
        <authorList>
            <person name="Feng G."/>
            <person name="Li J."/>
            <person name="Pan M."/>
        </authorList>
    </citation>
    <scope>NUCLEOTIDE SEQUENCE [LARGE SCALE GENOMIC DNA]</scope>
    <source>
        <strain evidence="2 3">RRHST34</strain>
    </source>
</reference>
<dbReference type="SUPFAM" id="SSF56300">
    <property type="entry name" value="Metallo-dependent phosphatases"/>
    <property type="match status" value="1"/>
</dbReference>
<proteinExistence type="predicted"/>
<comment type="caution">
    <text evidence="2">The sequence shown here is derived from an EMBL/GenBank/DDBJ whole genome shotgun (WGS) entry which is preliminary data.</text>
</comment>
<dbReference type="PANTHER" id="PTHR42850">
    <property type="entry name" value="METALLOPHOSPHOESTERASE"/>
    <property type="match status" value="1"/>
</dbReference>
<dbReference type="CDD" id="cd00144">
    <property type="entry name" value="MPP_PPP_family"/>
    <property type="match status" value="1"/>
</dbReference>
<organism evidence="2 3">
    <name type="scientific">Sphingomonas citri</name>
    <dbReference type="NCBI Taxonomy" id="2862499"/>
    <lineage>
        <taxon>Bacteria</taxon>
        <taxon>Pseudomonadati</taxon>
        <taxon>Pseudomonadota</taxon>
        <taxon>Alphaproteobacteria</taxon>
        <taxon>Sphingomonadales</taxon>
        <taxon>Sphingomonadaceae</taxon>
        <taxon>Sphingomonas</taxon>
    </lineage>
</organism>
<dbReference type="InterPro" id="IPR004843">
    <property type="entry name" value="Calcineurin-like_PHP"/>
</dbReference>
<feature type="domain" description="Serine/threonine specific protein phosphatases" evidence="1">
    <location>
        <begin position="80"/>
        <end position="85"/>
    </location>
</feature>
<dbReference type="Proteomes" id="UP000759103">
    <property type="component" value="Unassembled WGS sequence"/>
</dbReference>
<dbReference type="Pfam" id="PF00149">
    <property type="entry name" value="Metallophos"/>
    <property type="match status" value="1"/>
</dbReference>
<dbReference type="RefSeq" id="WP_219748326.1">
    <property type="nucleotide sequence ID" value="NZ_JAHXZN010000002.1"/>
</dbReference>
<protein>
    <submittedName>
        <fullName evidence="2">Serine/threonine protein phosphatase</fullName>
    </submittedName>
</protein>
<evidence type="ECO:0000313" key="2">
    <source>
        <dbReference type="EMBL" id="MBW6530889.1"/>
    </source>
</evidence>
<evidence type="ECO:0000259" key="1">
    <source>
        <dbReference type="PROSITE" id="PS00125"/>
    </source>
</evidence>
<dbReference type="PANTHER" id="PTHR42850:SF4">
    <property type="entry name" value="ZINC-DEPENDENT ENDOPOLYPHOSPHATASE"/>
    <property type="match status" value="1"/>
</dbReference>